<dbReference type="InterPro" id="IPR001969">
    <property type="entry name" value="Aspartic_peptidase_AS"/>
</dbReference>
<dbReference type="InterPro" id="IPR007856">
    <property type="entry name" value="SapB_1"/>
</dbReference>
<keyword evidence="5" id="KW-0865">Zymogen</keyword>
<dbReference type="GO" id="GO:0004190">
    <property type="term" value="F:aspartic-type endopeptidase activity"/>
    <property type="evidence" value="ECO:0007669"/>
    <property type="project" value="UniProtKB-KW"/>
</dbReference>
<dbReference type="PROSITE" id="PS50015">
    <property type="entry name" value="SAP_B"/>
    <property type="match status" value="2"/>
</dbReference>
<feature type="domain" description="Peptidase A1" evidence="13">
    <location>
        <begin position="81"/>
        <end position="538"/>
    </location>
</feature>
<evidence type="ECO:0000256" key="3">
    <source>
        <dbReference type="ARBA" id="ARBA00022750"/>
    </source>
</evidence>
<keyword evidence="7" id="KW-0325">Glycoprotein</keyword>
<dbReference type="PROSITE" id="PS00141">
    <property type="entry name" value="ASP_PROTEASE"/>
    <property type="match status" value="2"/>
</dbReference>
<evidence type="ECO:0000313" key="15">
    <source>
        <dbReference type="Proteomes" id="UP000585474"/>
    </source>
</evidence>
<dbReference type="InterPro" id="IPR021109">
    <property type="entry name" value="Peptidase_aspartic_dom_sf"/>
</dbReference>
<evidence type="ECO:0000256" key="9">
    <source>
        <dbReference type="PIRSR" id="PIRSR601461-2"/>
    </source>
</evidence>
<dbReference type="SUPFAM" id="SSF50630">
    <property type="entry name" value="Acid proteases"/>
    <property type="match status" value="1"/>
</dbReference>
<proteinExistence type="inferred from homology"/>
<keyword evidence="11" id="KW-0732">Signal</keyword>
<dbReference type="Proteomes" id="UP000585474">
    <property type="component" value="Unassembled WGS sequence"/>
</dbReference>
<dbReference type="Pfam" id="PF03489">
    <property type="entry name" value="SapB_2"/>
    <property type="match status" value="1"/>
</dbReference>
<dbReference type="InterPro" id="IPR008138">
    <property type="entry name" value="SapB_2"/>
</dbReference>
<evidence type="ECO:0000256" key="2">
    <source>
        <dbReference type="ARBA" id="ARBA00022670"/>
    </source>
</evidence>
<feature type="disulfide bond" evidence="9">
    <location>
        <begin position="313"/>
        <end position="317"/>
    </location>
</feature>
<evidence type="ECO:0000256" key="5">
    <source>
        <dbReference type="ARBA" id="ARBA00023145"/>
    </source>
</evidence>
<dbReference type="Gene3D" id="1.10.225.10">
    <property type="entry name" value="Saposin-like"/>
    <property type="match status" value="1"/>
</dbReference>
<name>A0A7J0F6L0_9ERIC</name>
<dbReference type="InterPro" id="IPR033121">
    <property type="entry name" value="PEPTIDASE_A1"/>
</dbReference>
<dbReference type="PRINTS" id="PR00792">
    <property type="entry name" value="PEPSIN"/>
</dbReference>
<gene>
    <name evidence="14" type="ORF">Acr_09g0007800</name>
</gene>
<evidence type="ECO:0000256" key="1">
    <source>
        <dbReference type="ARBA" id="ARBA00007447"/>
    </source>
</evidence>
<dbReference type="GO" id="GO:0006508">
    <property type="term" value="P:proteolysis"/>
    <property type="evidence" value="ECO:0007669"/>
    <property type="project" value="UniProtKB-KW"/>
</dbReference>
<evidence type="ECO:0000256" key="11">
    <source>
        <dbReference type="SAM" id="SignalP"/>
    </source>
</evidence>
<evidence type="ECO:0000256" key="10">
    <source>
        <dbReference type="RuleBase" id="RU000454"/>
    </source>
</evidence>
<feature type="signal peptide" evidence="11">
    <location>
        <begin position="1"/>
        <end position="22"/>
    </location>
</feature>
<keyword evidence="2 10" id="KW-0645">Protease</keyword>
<dbReference type="Pfam" id="PF05184">
    <property type="entry name" value="SapB_1"/>
    <property type="match status" value="1"/>
</dbReference>
<feature type="active site" evidence="8">
    <location>
        <position position="99"/>
    </location>
</feature>
<dbReference type="FunFam" id="2.40.70.10:FF:000115">
    <property type="entry name" value="Lysosomal aspartic protease"/>
    <property type="match status" value="1"/>
</dbReference>
<dbReference type="InterPro" id="IPR001461">
    <property type="entry name" value="Aspartic_peptidase_A1"/>
</dbReference>
<feature type="active site" evidence="8">
    <location>
        <position position="322"/>
    </location>
</feature>
<evidence type="ECO:0000259" key="12">
    <source>
        <dbReference type="PROSITE" id="PS50015"/>
    </source>
</evidence>
<dbReference type="PANTHER" id="PTHR47966:SF28">
    <property type="entry name" value="OS01G0290000 PROTEIN"/>
    <property type="match status" value="1"/>
</dbReference>
<keyword evidence="3 10" id="KW-0064">Aspartyl protease</keyword>
<dbReference type="FunFam" id="2.40.70.10:FF:000044">
    <property type="entry name" value="Lysosomal aspartic protease"/>
    <property type="match status" value="1"/>
</dbReference>
<feature type="domain" description="Saposin B-type" evidence="12">
    <location>
        <begin position="411"/>
        <end position="452"/>
    </location>
</feature>
<feature type="domain" description="Saposin B-type" evidence="12">
    <location>
        <begin position="347"/>
        <end position="387"/>
    </location>
</feature>
<protein>
    <submittedName>
        <fullName evidence="14">Saposin-like aspartyl protease family protein</fullName>
    </submittedName>
</protein>
<dbReference type="OrthoDB" id="771136at2759"/>
<dbReference type="PANTHER" id="PTHR47966">
    <property type="entry name" value="BETA-SITE APP-CLEAVING ENZYME, ISOFORM A-RELATED"/>
    <property type="match status" value="1"/>
</dbReference>
<dbReference type="Gene3D" id="2.40.70.10">
    <property type="entry name" value="Acid Proteases"/>
    <property type="match status" value="2"/>
</dbReference>
<dbReference type="GO" id="GO:0006629">
    <property type="term" value="P:lipid metabolic process"/>
    <property type="evidence" value="ECO:0007669"/>
    <property type="project" value="InterPro"/>
</dbReference>
<keyword evidence="15" id="KW-1185">Reference proteome</keyword>
<feature type="chain" id="PRO_5029509796" evidence="11">
    <location>
        <begin position="23"/>
        <end position="542"/>
    </location>
</feature>
<keyword evidence="4 10" id="KW-0378">Hydrolase</keyword>
<keyword evidence="6 9" id="KW-1015">Disulfide bond</keyword>
<organism evidence="14 15">
    <name type="scientific">Actinidia rufa</name>
    <dbReference type="NCBI Taxonomy" id="165716"/>
    <lineage>
        <taxon>Eukaryota</taxon>
        <taxon>Viridiplantae</taxon>
        <taxon>Streptophyta</taxon>
        <taxon>Embryophyta</taxon>
        <taxon>Tracheophyta</taxon>
        <taxon>Spermatophyta</taxon>
        <taxon>Magnoliopsida</taxon>
        <taxon>eudicotyledons</taxon>
        <taxon>Gunneridae</taxon>
        <taxon>Pentapetalae</taxon>
        <taxon>asterids</taxon>
        <taxon>Ericales</taxon>
        <taxon>Actinidiaceae</taxon>
        <taxon>Actinidia</taxon>
    </lineage>
</organism>
<sequence length="542" mass="59647">MSRNYLLGALCVLVWTCSLVPASSDDLVRIGLKKRPLEVHDVKAAQMARFQGRYRNSFDIMRLDESDVDVLSLKNYMDAQYYGEISVGTPPQKFTVIFDTGSSNLWIPSSKCIFSMGCLFHHKYRHRKSSSYQAIDEQNVIANVITVNDSRTYDIGNVRFMLQQLLLICDSGDACKLNYGSGSVAGFLSQDHVGVGDLVVKSQVFIEVTREKHLKFAFAKFDGIVGLGFQEIAAGDAIPVWYNMVEQALVRDSVFSFWLNRDPQAKQGGEIVFGGVDQKHFRGQHTFVPVTQKGYWEFQLDDFFIGGNSTGFCDGGCSAIVDSGTSLLAGPTGVITEINHAIGAEGIVSRECKSMVAEYGGLIWDLLVSGVRPGQICGTIALCAGVGTESESDNIEMVVGEEFDIEAPAGYNLLCTACKMVVIWIQNQLRREQTKDNIFNYVNQLCEKLPSPMGESVVDCNSMLNLPDVSFTIGNTNFTLTPDQYILRSGEAHSPICLSGFIALDVPPPRGPVWILGDVFMGVYHTVFDYGNLQLGFAEASQ</sequence>
<reference evidence="14 15" key="1">
    <citation type="submission" date="2019-07" db="EMBL/GenBank/DDBJ databases">
        <title>De Novo Assembly of kiwifruit Actinidia rufa.</title>
        <authorList>
            <person name="Sugita-Konishi S."/>
            <person name="Sato K."/>
            <person name="Mori E."/>
            <person name="Abe Y."/>
            <person name="Kisaki G."/>
            <person name="Hamano K."/>
            <person name="Suezawa K."/>
            <person name="Otani M."/>
            <person name="Fukuda T."/>
            <person name="Manabe T."/>
            <person name="Gomi K."/>
            <person name="Tabuchi M."/>
            <person name="Akimitsu K."/>
            <person name="Kataoka I."/>
        </authorList>
    </citation>
    <scope>NUCLEOTIDE SEQUENCE [LARGE SCALE GENOMIC DNA]</scope>
    <source>
        <strain evidence="15">cv. Fuchu</strain>
    </source>
</reference>
<evidence type="ECO:0000256" key="4">
    <source>
        <dbReference type="ARBA" id="ARBA00022801"/>
    </source>
</evidence>
<evidence type="ECO:0000313" key="14">
    <source>
        <dbReference type="EMBL" id="GFY94334.1"/>
    </source>
</evidence>
<dbReference type="Pfam" id="PF00026">
    <property type="entry name" value="Asp"/>
    <property type="match status" value="2"/>
</dbReference>
<evidence type="ECO:0000256" key="6">
    <source>
        <dbReference type="ARBA" id="ARBA00023157"/>
    </source>
</evidence>
<evidence type="ECO:0000256" key="7">
    <source>
        <dbReference type="ARBA" id="ARBA00023180"/>
    </source>
</evidence>
<dbReference type="EMBL" id="BJWL01000009">
    <property type="protein sequence ID" value="GFY94334.1"/>
    <property type="molecule type" value="Genomic_DNA"/>
</dbReference>
<comment type="similarity">
    <text evidence="1 10">Belongs to the peptidase A1 family.</text>
</comment>
<accession>A0A7J0F6L0</accession>
<dbReference type="AlphaFoldDB" id="A0A7J0F6L0"/>
<dbReference type="SUPFAM" id="SSF47862">
    <property type="entry name" value="Saposin"/>
    <property type="match status" value="1"/>
</dbReference>
<comment type="caution">
    <text evidence="14">The sequence shown here is derived from an EMBL/GenBank/DDBJ whole genome shotgun (WGS) entry which is preliminary data.</text>
</comment>
<dbReference type="InterPro" id="IPR008139">
    <property type="entry name" value="SaposinB_dom"/>
</dbReference>
<evidence type="ECO:0000259" key="13">
    <source>
        <dbReference type="PROSITE" id="PS51767"/>
    </source>
</evidence>
<evidence type="ECO:0000256" key="8">
    <source>
        <dbReference type="PIRSR" id="PIRSR601461-1"/>
    </source>
</evidence>
<dbReference type="PROSITE" id="PS51767">
    <property type="entry name" value="PEPTIDASE_A1"/>
    <property type="match status" value="1"/>
</dbReference>
<dbReference type="InterPro" id="IPR011001">
    <property type="entry name" value="Saposin-like"/>
</dbReference>